<keyword evidence="1" id="KW-0175">Coiled coil</keyword>
<keyword evidence="3" id="KW-1185">Reference proteome</keyword>
<dbReference type="Proteomes" id="UP000184052">
    <property type="component" value="Unassembled WGS sequence"/>
</dbReference>
<evidence type="ECO:0000313" key="2">
    <source>
        <dbReference type="EMBL" id="SHI68455.1"/>
    </source>
</evidence>
<organism evidence="2 3">
    <name type="scientific">Dethiosulfatibacter aminovorans DSM 17477</name>
    <dbReference type="NCBI Taxonomy" id="1121476"/>
    <lineage>
        <taxon>Bacteria</taxon>
        <taxon>Bacillati</taxon>
        <taxon>Bacillota</taxon>
        <taxon>Tissierellia</taxon>
        <taxon>Dethiosulfatibacter</taxon>
    </lineage>
</organism>
<sequence>MNFTVEFNGFHDIDALDNIREKLADIDSSKSYNIVIEYNNLIVEEQILSENYMLEIKPEHLRYLRKLRTTLEDADINVKKIYLLGSLDKSLLSSLRVAAEPTVDSEESKNIMWPSKELYLYDGGKQILDDLLENEEIDVDEYEAKLKLLQIEFGLLDFLEKESYIN</sequence>
<dbReference type="AlphaFoldDB" id="A0A1M6D5B9"/>
<gene>
    <name evidence="2" type="ORF">SAMN02745751_00788</name>
</gene>
<protein>
    <submittedName>
        <fullName evidence="2">Uncharacterized protein</fullName>
    </submittedName>
</protein>
<evidence type="ECO:0000313" key="3">
    <source>
        <dbReference type="Proteomes" id="UP000184052"/>
    </source>
</evidence>
<dbReference type="STRING" id="1121476.SAMN02745751_00788"/>
<evidence type="ECO:0000256" key="1">
    <source>
        <dbReference type="SAM" id="Coils"/>
    </source>
</evidence>
<accession>A0A1M6D5B9</accession>
<dbReference type="EMBL" id="FQZL01000006">
    <property type="protein sequence ID" value="SHI68455.1"/>
    <property type="molecule type" value="Genomic_DNA"/>
</dbReference>
<proteinExistence type="predicted"/>
<name>A0A1M6D5B9_9FIRM</name>
<dbReference type="RefSeq" id="WP_073047489.1">
    <property type="nucleotide sequence ID" value="NZ_FQZL01000006.1"/>
</dbReference>
<feature type="coiled-coil region" evidence="1">
    <location>
        <begin position="125"/>
        <end position="152"/>
    </location>
</feature>
<reference evidence="2 3" key="1">
    <citation type="submission" date="2016-11" db="EMBL/GenBank/DDBJ databases">
        <authorList>
            <person name="Jaros S."/>
            <person name="Januszkiewicz K."/>
            <person name="Wedrychowicz H."/>
        </authorList>
    </citation>
    <scope>NUCLEOTIDE SEQUENCE [LARGE SCALE GENOMIC DNA]</scope>
    <source>
        <strain evidence="2 3">DSM 17477</strain>
    </source>
</reference>